<feature type="region of interest" description="Disordered" evidence="1">
    <location>
        <begin position="1"/>
        <end position="49"/>
    </location>
</feature>
<gene>
    <name evidence="2" type="ORF">FOL47_009073</name>
</gene>
<dbReference type="OrthoDB" id="10451941at2759"/>
<keyword evidence="3" id="KW-1185">Reference proteome</keyword>
<evidence type="ECO:0000313" key="2">
    <source>
        <dbReference type="EMBL" id="KAF4674547.1"/>
    </source>
</evidence>
<dbReference type="Proteomes" id="UP000591131">
    <property type="component" value="Unassembled WGS sequence"/>
</dbReference>
<accession>A0A7J6MT91</accession>
<name>A0A7J6MT91_PERCH</name>
<evidence type="ECO:0000256" key="1">
    <source>
        <dbReference type="SAM" id="MobiDB-lite"/>
    </source>
</evidence>
<proteinExistence type="predicted"/>
<feature type="region of interest" description="Disordered" evidence="1">
    <location>
        <begin position="154"/>
        <end position="183"/>
    </location>
</feature>
<sequence length="259" mass="28482">MSSQSSSPQRKRRRIPSNGDKNKDPGLNNAGIVVNPHEGEHCLSPGRHRVDDAIEGSEAAAGKTPSSRSQVKNVHVHDGGIVATVENIPESVDWPGIKKALEAKLSDLPSDVDGDAVTFATKVDKINRSCCVVFKPFEVDEEFFRHMRFEVEPHVESESTNSVPPGQASVLENDPVASSNNNDDSTVLYELYTDPLYGIDLQEALKRLPAHVLRKRESRAKVERLKRNDSSSGICWPLPECRLPTIPSKASRGRTARLS</sequence>
<protein>
    <submittedName>
        <fullName evidence="2">Uncharacterized protein</fullName>
    </submittedName>
</protein>
<comment type="caution">
    <text evidence="2">The sequence shown here is derived from an EMBL/GenBank/DDBJ whole genome shotgun (WGS) entry which is preliminary data.</text>
</comment>
<evidence type="ECO:0000313" key="3">
    <source>
        <dbReference type="Proteomes" id="UP000591131"/>
    </source>
</evidence>
<dbReference type="AlphaFoldDB" id="A0A7J6MT91"/>
<organism evidence="2 3">
    <name type="scientific">Perkinsus chesapeaki</name>
    <name type="common">Clam parasite</name>
    <name type="synonym">Perkinsus andrewsi</name>
    <dbReference type="NCBI Taxonomy" id="330153"/>
    <lineage>
        <taxon>Eukaryota</taxon>
        <taxon>Sar</taxon>
        <taxon>Alveolata</taxon>
        <taxon>Perkinsozoa</taxon>
        <taxon>Perkinsea</taxon>
        <taxon>Perkinsida</taxon>
        <taxon>Perkinsidae</taxon>
        <taxon>Perkinsus</taxon>
    </lineage>
</organism>
<dbReference type="EMBL" id="JAAPAO010000061">
    <property type="protein sequence ID" value="KAF4674547.1"/>
    <property type="molecule type" value="Genomic_DNA"/>
</dbReference>
<reference evidence="2 3" key="1">
    <citation type="submission" date="2020-04" db="EMBL/GenBank/DDBJ databases">
        <title>Perkinsus chesapeaki whole genome sequence.</title>
        <authorList>
            <person name="Bogema D.R."/>
        </authorList>
    </citation>
    <scope>NUCLEOTIDE SEQUENCE [LARGE SCALE GENOMIC DNA]</scope>
    <source>
        <strain evidence="2">ATCC PRA-425</strain>
    </source>
</reference>